<name>A0ABP0UC85_9BRYO</name>
<accession>A0ABP0UC85</accession>
<evidence type="ECO:0000313" key="2">
    <source>
        <dbReference type="EMBL" id="CAK9217409.1"/>
    </source>
</evidence>
<gene>
    <name evidence="2" type="ORF">CSSPTR1EN2_LOCUS13956</name>
</gene>
<keyword evidence="3" id="KW-1185">Reference proteome</keyword>
<protein>
    <submittedName>
        <fullName evidence="2">Uncharacterized protein</fullName>
    </submittedName>
</protein>
<reference evidence="2" key="1">
    <citation type="submission" date="2024-02" db="EMBL/GenBank/DDBJ databases">
        <authorList>
            <consortium name="ELIXIR-Norway"/>
            <consortium name="Elixir Norway"/>
        </authorList>
    </citation>
    <scope>NUCLEOTIDE SEQUENCE</scope>
</reference>
<proteinExistence type="predicted"/>
<organism evidence="2 3">
    <name type="scientific">Sphagnum troendelagicum</name>
    <dbReference type="NCBI Taxonomy" id="128251"/>
    <lineage>
        <taxon>Eukaryota</taxon>
        <taxon>Viridiplantae</taxon>
        <taxon>Streptophyta</taxon>
        <taxon>Embryophyta</taxon>
        <taxon>Bryophyta</taxon>
        <taxon>Sphagnophytina</taxon>
        <taxon>Sphagnopsida</taxon>
        <taxon>Sphagnales</taxon>
        <taxon>Sphagnaceae</taxon>
        <taxon>Sphagnum</taxon>
    </lineage>
</organism>
<sequence length="293" mass="32527">MVLSPVACTKKVDRDGVGDRKKEEKCLGALATAILANDCSDHDQDAKFPAWDDCSRDGTQGGSIQETSDSENSDFEVDSERERLGTEAMRTLLSNIEEFVDSSEPPLKQNQIYSKKETGTTRRILLDNEVMTETPSEAPLKQTPVNHLPLQTKKVMQCEYWNQKNFPPSSSSLAEMDKTFPSAAPIYELPVECFQEPEGIRSSTELRQPTLLSANDAVEGNSLELSEMEIRSAPTDKTIQKSEKYELLGNAHCGQVGRSLPTLLSFRLQFSLSPHMHVTMTGCNLCIPVFSCK</sequence>
<evidence type="ECO:0000313" key="3">
    <source>
        <dbReference type="Proteomes" id="UP001497512"/>
    </source>
</evidence>
<dbReference type="EMBL" id="OZ019894">
    <property type="protein sequence ID" value="CAK9217409.1"/>
    <property type="molecule type" value="Genomic_DNA"/>
</dbReference>
<feature type="region of interest" description="Disordered" evidence="1">
    <location>
        <begin position="50"/>
        <end position="76"/>
    </location>
</feature>
<evidence type="ECO:0000256" key="1">
    <source>
        <dbReference type="SAM" id="MobiDB-lite"/>
    </source>
</evidence>
<dbReference type="Proteomes" id="UP001497512">
    <property type="component" value="Chromosome 2"/>
</dbReference>